<dbReference type="PANTHER" id="PTHR10138">
    <property type="entry name" value="TRYPTOPHAN 2,3-DIOXYGENASE"/>
    <property type="match status" value="1"/>
</dbReference>
<dbReference type="RefSeq" id="WP_387253486.1">
    <property type="nucleotide sequence ID" value="NZ_JBIALX010000011.1"/>
</dbReference>
<keyword evidence="2" id="KW-1185">Reference proteome</keyword>
<dbReference type="InterPro" id="IPR004981">
    <property type="entry name" value="Trp_2_3_dOase"/>
</dbReference>
<reference evidence="1 2" key="1">
    <citation type="submission" date="2024-10" db="EMBL/GenBank/DDBJ databases">
        <title>The Natural Products Discovery Center: Release of the First 8490 Sequenced Strains for Exploring Actinobacteria Biosynthetic Diversity.</title>
        <authorList>
            <person name="Kalkreuter E."/>
            <person name="Kautsar S.A."/>
            <person name="Yang D."/>
            <person name="Bader C.D."/>
            <person name="Teijaro C.N."/>
            <person name="Fluegel L."/>
            <person name="Davis C.M."/>
            <person name="Simpson J.R."/>
            <person name="Lauterbach L."/>
            <person name="Steele A.D."/>
            <person name="Gui C."/>
            <person name="Meng S."/>
            <person name="Li G."/>
            <person name="Viehrig K."/>
            <person name="Ye F."/>
            <person name="Su P."/>
            <person name="Kiefer A.F."/>
            <person name="Nichols A."/>
            <person name="Cepeda A.J."/>
            <person name="Yan W."/>
            <person name="Fan B."/>
            <person name="Jiang Y."/>
            <person name="Adhikari A."/>
            <person name="Zheng C.-J."/>
            <person name="Schuster L."/>
            <person name="Cowan T.M."/>
            <person name="Smanski M.J."/>
            <person name="Chevrette M.G."/>
            <person name="De Carvalho L.P.S."/>
            <person name="Shen B."/>
        </authorList>
    </citation>
    <scope>NUCLEOTIDE SEQUENCE [LARGE SCALE GENOMIC DNA]</scope>
    <source>
        <strain evidence="1 2">NPDC004550</strain>
    </source>
</reference>
<dbReference type="Pfam" id="PF03301">
    <property type="entry name" value="Trp_dioxygenase"/>
    <property type="match status" value="2"/>
</dbReference>
<dbReference type="EMBL" id="JBIALX010000011">
    <property type="protein sequence ID" value="MFF0456609.1"/>
    <property type="molecule type" value="Genomic_DNA"/>
</dbReference>
<evidence type="ECO:0000313" key="2">
    <source>
        <dbReference type="Proteomes" id="UP001601521"/>
    </source>
</evidence>
<name>A0ABW6NN70_9NOCA</name>
<sequence length="249" mass="28589">MTSAPRYVAHGRMDELHALARPHTDSPFELTFILLSQVKELLFRAVYVELDQARRHLVADQPETVARALARAVRTVRVLTAAWDAFTGMSPDEFLSFRHVLEGASGIQSPMYRRLEFIMGNRDSAALALSADTLAAYPELTRELSQPSLYDEVLRFLGRRAALPSGDDVERLWVRVYHEPDRYPVEHRLAELLTDIAYEFSRWRATHLLVVERMLGRKRGTGGTTGVEWLRQVSEHRFFPELWSARTQL</sequence>
<comment type="caution">
    <text evidence="1">The sequence shown here is derived from an EMBL/GenBank/DDBJ whole genome shotgun (WGS) entry which is preliminary data.</text>
</comment>
<gene>
    <name evidence="1" type="ORF">ACFYTH_24880</name>
</gene>
<dbReference type="Gene3D" id="1.20.58.480">
    <property type="match status" value="1"/>
</dbReference>
<accession>A0ABW6NN70</accession>
<dbReference type="SUPFAM" id="SSF140959">
    <property type="entry name" value="Indolic compounds 2,3-dioxygenase-like"/>
    <property type="match status" value="1"/>
</dbReference>
<dbReference type="PANTHER" id="PTHR10138:SF0">
    <property type="entry name" value="TRYPTOPHAN 2,3-DIOXYGENASE"/>
    <property type="match status" value="1"/>
</dbReference>
<evidence type="ECO:0000313" key="1">
    <source>
        <dbReference type="EMBL" id="MFF0456609.1"/>
    </source>
</evidence>
<proteinExistence type="predicted"/>
<protein>
    <submittedName>
        <fullName evidence="1">Tryptophan 2,3-dioxygenase</fullName>
    </submittedName>
</protein>
<dbReference type="InterPro" id="IPR037217">
    <property type="entry name" value="Trp/Indoleamine_2_3_dOase-like"/>
</dbReference>
<organism evidence="1 2">
    <name type="scientific">Nocardia africana</name>
    <dbReference type="NCBI Taxonomy" id="134964"/>
    <lineage>
        <taxon>Bacteria</taxon>
        <taxon>Bacillati</taxon>
        <taxon>Actinomycetota</taxon>
        <taxon>Actinomycetes</taxon>
        <taxon>Mycobacteriales</taxon>
        <taxon>Nocardiaceae</taxon>
        <taxon>Nocardia</taxon>
    </lineage>
</organism>
<dbReference type="Proteomes" id="UP001601521">
    <property type="component" value="Unassembled WGS sequence"/>
</dbReference>